<keyword evidence="3 6" id="KW-0812">Transmembrane</keyword>
<dbReference type="InterPro" id="IPR052159">
    <property type="entry name" value="Competence_DNA_uptake"/>
</dbReference>
<feature type="domain" description="Metallo-beta-lactamase" evidence="7">
    <location>
        <begin position="532"/>
        <end position="694"/>
    </location>
</feature>
<sequence>MIALNALAFLLGISIFQCLPDLPQFKWIFILIGILCLLIFFRTPKTLSLIIIGFLWAFIQASLLLSQRLPLEIENEDLPISGTIVSIPTKDHHRVQFLMDPENIFLKEKIWKPNLIKLSWYHTPLLDLRVGDKYQLTVRLKRPRGFMNPGGFDYEKWLFHQKIQAVGYVRPKGDNHFIISPKSAYPIDRTRQVLLEKLDHTLIDDPYKGIIQALTLGETNHITSEQWQVFQRTGTIHLVAISGLHIGLLAGLVYFLGKYLWSLRPTWLLIFPAQSVAAMSALVAAFIYAALAGFSIPTQRALIMVALVMLGLLIRRPISIIRTLSIALFLILIWDPLAVLTSGFWLSFGAVSLLVFGIHRPLMKTKPTMNSPIFNAIYQFWRWGHAQWVVTLGLMPLLIYQFQKFSLISPIANLIAIPWMEFFIVPLLLLGVLLLAPFPILGKTLLTIGSYLFTPLWYFLIWCSHFSLAQWTLIAPTLGTLLLAILGILLILVPKGIPGRWLGIIGIIPLLTPSQKQIEYGSLQFTLLDVGQGLASVVSTQSHTLVFDTGPKYSEKFNAGDGIIAPFLYNQGIQQIDTLIISHGDNDHAGGMVRLLQRIPAKKILTGTPSEFSEINIRSCVQGQHWHWDGVGFEILHPQIQSSYQGNNQSCVLQITIGSQYILLTGDIGKLIEQKLISQYKDKLATTILVAPHHGSASSSSLEFIAATHPKYVLFPVGYQNQWHFPKPEVVQRYLNQDAEIWDTAYYGAITIHMTADTIKKPESFRQTYGHYWTEN</sequence>
<evidence type="ECO:0000256" key="3">
    <source>
        <dbReference type="ARBA" id="ARBA00022692"/>
    </source>
</evidence>
<dbReference type="Pfam" id="PF13567">
    <property type="entry name" value="DUF4131"/>
    <property type="match status" value="1"/>
</dbReference>
<dbReference type="InterPro" id="IPR036866">
    <property type="entry name" value="RibonucZ/Hydroxyglut_hydro"/>
</dbReference>
<feature type="transmembrane region" description="Helical" evidence="6">
    <location>
        <begin position="24"/>
        <end position="41"/>
    </location>
</feature>
<dbReference type="SMART" id="SM00849">
    <property type="entry name" value="Lactamase_B"/>
    <property type="match status" value="1"/>
</dbReference>
<feature type="transmembrane region" description="Helical" evidence="6">
    <location>
        <begin position="268"/>
        <end position="291"/>
    </location>
</feature>
<feature type="transmembrane region" description="Helical" evidence="6">
    <location>
        <begin position="414"/>
        <end position="436"/>
    </location>
</feature>
<reference evidence="8 9" key="1">
    <citation type="submission" date="2020-03" db="EMBL/GenBank/DDBJ databases">
        <authorList>
            <person name="Picone N."/>
        </authorList>
    </citation>
    <scope>NUCLEOTIDE SEQUENCE [LARGE SCALE GENOMIC DNA]</scope>
    <source>
        <strain evidence="8">NSCAC1</strain>
    </source>
</reference>
<evidence type="ECO:0000259" key="7">
    <source>
        <dbReference type="SMART" id="SM00849"/>
    </source>
</evidence>
<dbReference type="SUPFAM" id="SSF56281">
    <property type="entry name" value="Metallo-hydrolase/oxidoreductase"/>
    <property type="match status" value="1"/>
</dbReference>
<keyword evidence="9" id="KW-1185">Reference proteome</keyword>
<dbReference type="InterPro" id="IPR035681">
    <property type="entry name" value="ComA-like_MBL"/>
</dbReference>
<evidence type="ECO:0000256" key="2">
    <source>
        <dbReference type="ARBA" id="ARBA00022475"/>
    </source>
</evidence>
<keyword evidence="5 6" id="KW-0472">Membrane</keyword>
<name>A0A7G1QB50_9GAMM</name>
<feature type="transmembrane region" description="Helical" evidence="6">
    <location>
        <begin position="473"/>
        <end position="493"/>
    </location>
</feature>
<accession>A0A7G1QB50</accession>
<feature type="transmembrane region" description="Helical" evidence="6">
    <location>
        <begin position="344"/>
        <end position="362"/>
    </location>
</feature>
<dbReference type="NCBIfam" id="TIGR00361">
    <property type="entry name" value="ComEC_Rec2"/>
    <property type="match status" value="1"/>
</dbReference>
<dbReference type="GO" id="GO:0030420">
    <property type="term" value="P:establishment of competence for transformation"/>
    <property type="evidence" value="ECO:0007669"/>
    <property type="project" value="InterPro"/>
</dbReference>
<dbReference type="NCBIfam" id="TIGR00360">
    <property type="entry name" value="ComEC_N-term"/>
    <property type="match status" value="1"/>
</dbReference>
<dbReference type="Pfam" id="PF03772">
    <property type="entry name" value="Competence"/>
    <property type="match status" value="1"/>
</dbReference>
<feature type="transmembrane region" description="Helical" evidence="6">
    <location>
        <begin position="383"/>
        <end position="402"/>
    </location>
</feature>
<dbReference type="Proteomes" id="UP000516072">
    <property type="component" value="Chromosome"/>
</dbReference>
<organism evidence="8 9">
    <name type="scientific">Candidatus Nitrosacidococcus tergens</name>
    <dbReference type="NCBI Taxonomy" id="553981"/>
    <lineage>
        <taxon>Bacteria</taxon>
        <taxon>Pseudomonadati</taxon>
        <taxon>Pseudomonadota</taxon>
        <taxon>Gammaproteobacteria</taxon>
        <taxon>Chromatiales</taxon>
        <taxon>Chromatiaceae</taxon>
        <taxon>Candidatus Nitrosacidococcus</taxon>
    </lineage>
</organism>
<dbReference type="InterPro" id="IPR025405">
    <property type="entry name" value="DUF4131"/>
</dbReference>
<dbReference type="Pfam" id="PF00753">
    <property type="entry name" value="Lactamase_B"/>
    <property type="match status" value="1"/>
</dbReference>
<keyword evidence="2" id="KW-1003">Cell membrane</keyword>
<dbReference type="GO" id="GO:0005886">
    <property type="term" value="C:plasma membrane"/>
    <property type="evidence" value="ECO:0007669"/>
    <property type="project" value="UniProtKB-SubCell"/>
</dbReference>
<feature type="transmembrane region" description="Helical" evidence="6">
    <location>
        <begin position="321"/>
        <end position="338"/>
    </location>
</feature>
<evidence type="ECO:0000256" key="4">
    <source>
        <dbReference type="ARBA" id="ARBA00022989"/>
    </source>
</evidence>
<dbReference type="CDD" id="cd07731">
    <property type="entry name" value="ComA-like_MBL-fold"/>
    <property type="match status" value="1"/>
</dbReference>
<dbReference type="PANTHER" id="PTHR30619:SF1">
    <property type="entry name" value="RECOMBINATION PROTEIN 2"/>
    <property type="match status" value="1"/>
</dbReference>
<dbReference type="Gene3D" id="3.60.15.10">
    <property type="entry name" value="Ribonuclease Z/Hydroxyacylglutathione hydrolase-like"/>
    <property type="match status" value="1"/>
</dbReference>
<evidence type="ECO:0000313" key="8">
    <source>
        <dbReference type="EMBL" id="CAB1277145.1"/>
    </source>
</evidence>
<keyword evidence="4 6" id="KW-1133">Transmembrane helix</keyword>
<dbReference type="RefSeq" id="WP_197744187.1">
    <property type="nucleotide sequence ID" value="NZ_LR778175.1"/>
</dbReference>
<dbReference type="EMBL" id="LR778175">
    <property type="protein sequence ID" value="CAB1277145.1"/>
    <property type="molecule type" value="Genomic_DNA"/>
</dbReference>
<feature type="transmembrane region" description="Helical" evidence="6">
    <location>
        <begin position="236"/>
        <end position="256"/>
    </location>
</feature>
<dbReference type="InterPro" id="IPR004797">
    <property type="entry name" value="Competence_ComEC/Rec2"/>
</dbReference>
<evidence type="ECO:0000313" key="9">
    <source>
        <dbReference type="Proteomes" id="UP000516072"/>
    </source>
</evidence>
<dbReference type="PANTHER" id="PTHR30619">
    <property type="entry name" value="DNA INTERNALIZATION/COMPETENCE PROTEIN COMEC/REC2"/>
    <property type="match status" value="1"/>
</dbReference>
<evidence type="ECO:0000256" key="6">
    <source>
        <dbReference type="SAM" id="Phobius"/>
    </source>
</evidence>
<feature type="transmembrane region" description="Helical" evidence="6">
    <location>
        <begin position="448"/>
        <end position="467"/>
    </location>
</feature>
<comment type="subcellular location">
    <subcellularLocation>
        <location evidence="1">Cell membrane</location>
        <topology evidence="1">Multi-pass membrane protein</topology>
    </subcellularLocation>
</comment>
<gene>
    <name evidence="8" type="ORF">NSCAC_1524</name>
</gene>
<dbReference type="KEGG" id="ntg:NSCAC_1524"/>
<evidence type="ECO:0000256" key="1">
    <source>
        <dbReference type="ARBA" id="ARBA00004651"/>
    </source>
</evidence>
<protein>
    <submittedName>
        <fullName evidence="8">DNA internalization-related competence protein ComEC/Rec2</fullName>
    </submittedName>
</protein>
<dbReference type="AlphaFoldDB" id="A0A7G1QB50"/>
<proteinExistence type="predicted"/>
<dbReference type="InterPro" id="IPR001279">
    <property type="entry name" value="Metallo-B-lactamas"/>
</dbReference>
<evidence type="ECO:0000256" key="5">
    <source>
        <dbReference type="ARBA" id="ARBA00023136"/>
    </source>
</evidence>
<dbReference type="InterPro" id="IPR004477">
    <property type="entry name" value="ComEC_N"/>
</dbReference>